<keyword evidence="2" id="KW-0507">mRNA processing</keyword>
<accession>A0ABQ9JND2</accession>
<protein>
    <recommendedName>
        <fullName evidence="4">Pre-mRNA 3'-end-processing endonuclease polyadenylation factor C-term domain-containing protein</fullName>
    </recommendedName>
</protein>
<proteinExistence type="predicted"/>
<dbReference type="SMART" id="SM01098">
    <property type="entry name" value="CPSF73-100_C"/>
    <property type="match status" value="1"/>
</dbReference>
<dbReference type="Pfam" id="PF11718">
    <property type="entry name" value="CPSF73-100_C"/>
    <property type="match status" value="1"/>
</dbReference>
<evidence type="ECO:0000259" key="4">
    <source>
        <dbReference type="SMART" id="SM01098"/>
    </source>
</evidence>
<comment type="subcellular location">
    <subcellularLocation>
        <location evidence="1">Nucleus</location>
    </subcellularLocation>
</comment>
<organism evidence="5 6">
    <name type="scientific">Molorchus minor</name>
    <dbReference type="NCBI Taxonomy" id="1323400"/>
    <lineage>
        <taxon>Eukaryota</taxon>
        <taxon>Metazoa</taxon>
        <taxon>Ecdysozoa</taxon>
        <taxon>Arthropoda</taxon>
        <taxon>Hexapoda</taxon>
        <taxon>Insecta</taxon>
        <taxon>Pterygota</taxon>
        <taxon>Neoptera</taxon>
        <taxon>Endopterygota</taxon>
        <taxon>Coleoptera</taxon>
        <taxon>Polyphaga</taxon>
        <taxon>Cucujiformia</taxon>
        <taxon>Chrysomeloidea</taxon>
        <taxon>Cerambycidae</taxon>
        <taxon>Lamiinae</taxon>
        <taxon>Monochamini</taxon>
        <taxon>Molorchus</taxon>
    </lineage>
</organism>
<evidence type="ECO:0000256" key="2">
    <source>
        <dbReference type="ARBA" id="ARBA00022664"/>
    </source>
</evidence>
<reference evidence="5" key="1">
    <citation type="journal article" date="2023" name="Insect Mol. Biol.">
        <title>Genome sequencing provides insights into the evolution of gene families encoding plant cell wall-degrading enzymes in longhorned beetles.</title>
        <authorList>
            <person name="Shin N.R."/>
            <person name="Okamura Y."/>
            <person name="Kirsch R."/>
            <person name="Pauchet Y."/>
        </authorList>
    </citation>
    <scope>NUCLEOTIDE SEQUENCE</scope>
    <source>
        <strain evidence="5">MMC_N1</strain>
    </source>
</reference>
<keyword evidence="6" id="KW-1185">Reference proteome</keyword>
<evidence type="ECO:0000313" key="6">
    <source>
        <dbReference type="Proteomes" id="UP001162164"/>
    </source>
</evidence>
<dbReference type="Proteomes" id="UP001162164">
    <property type="component" value="Unassembled WGS sequence"/>
</dbReference>
<feature type="domain" description="Pre-mRNA 3'-end-processing endonuclease polyadenylation factor C-term" evidence="4">
    <location>
        <begin position="1"/>
        <end position="163"/>
    </location>
</feature>
<evidence type="ECO:0000313" key="5">
    <source>
        <dbReference type="EMBL" id="KAJ8979750.1"/>
    </source>
</evidence>
<keyword evidence="3" id="KW-0539">Nucleus</keyword>
<sequence length="167" mass="18674">MSMSQIMQRQSIHYSGSSTALRYLISQVAGLLESIEGDKKMKAFNAVDITIDHKIVTLEWVANPVNDMYADAIVAAILQADLLDIPIKNVSTSVKVDRMHFKICLVKILSQKYSKGKNCMLPLMKKRADIDLTNLEVKCPTDETFQQIVQTAVTKLYQSLAPPQVDT</sequence>
<evidence type="ECO:0000256" key="1">
    <source>
        <dbReference type="ARBA" id="ARBA00004123"/>
    </source>
</evidence>
<dbReference type="EMBL" id="JAPWTJ010000317">
    <property type="protein sequence ID" value="KAJ8979750.1"/>
    <property type="molecule type" value="Genomic_DNA"/>
</dbReference>
<gene>
    <name evidence="5" type="ORF">NQ317_004737</name>
</gene>
<comment type="caution">
    <text evidence="5">The sequence shown here is derived from an EMBL/GenBank/DDBJ whole genome shotgun (WGS) entry which is preliminary data.</text>
</comment>
<evidence type="ECO:0000256" key="3">
    <source>
        <dbReference type="ARBA" id="ARBA00023242"/>
    </source>
</evidence>
<dbReference type="InterPro" id="IPR021718">
    <property type="entry name" value="CPSF73-100_C"/>
</dbReference>
<name>A0ABQ9JND2_9CUCU</name>